<keyword evidence="9" id="KW-1185">Reference proteome</keyword>
<evidence type="ECO:0000259" key="6">
    <source>
        <dbReference type="Pfam" id="PF00920"/>
    </source>
</evidence>
<keyword evidence="2" id="KW-0408">Iron</keyword>
<keyword evidence="4" id="KW-0456">Lyase</keyword>
<protein>
    <submittedName>
        <fullName evidence="8">Putative YjhG/YagF family dehydratase</fullName>
    </submittedName>
</protein>
<sequence length="667" mass="71368">MSYSVKDLMRDSNSDIFSIRTKALGPQGKLPLTDHMLRNEPSGNLFGLTQNVGMGWKPSKLNGKQVLLLSTQGGMKDTNGNPIALGYHTGHWELDLLMKEAAHEISGAGGIPFAAYVSDPCDGRSQGTTGMFDSLPFRNDAAIVFRRLVRSLPTRKAAIGIATCDKGLPAMMIAMASMHDLPTVVIPGGVTLPPVYGEDAAKIQTIGARYSNDELSLEEAAELGCRACATPGGGCQFLGTAATAQVVSEALGLSVPHSALAPSGQEVWKEMARQSARAVIHLEEQGITTKEIVTNAAIRNAMVVHAAFGGSTNLLLHIPAIAHAAGCDIPAVEDWIEVNKATPRLVSVLPNGPVHHPTIRAFLAGGVPEVMLHLRSLGLLDESVMTVTGKTLRENLDWWEKSERRKKMKEILELEDYVPAGEVIMSPSEAKKRGLHSTLTFPTGNIAPEGSIIKSTSIDPEKLDENGVFYHKSTAKVFTSEREAISAIKNGEIHAGDIMVVVGCGPLGTGMEETYQLTSALKHLSYGKHVTLLTDARFSGVSTGACIGHVGPEGLAGGPIGKLRTGDLIEVSIDTQALEGHLHFLGTLDNEATPEEGSIILSRRPRNAEVKPSPQLPDDTRLWAALQSVSGGTWRGSIYDVDRIIEVLKAGEEALKRSQQERQPNSL</sequence>
<dbReference type="InterPro" id="IPR056740">
    <property type="entry name" value="ILV_EDD_C"/>
</dbReference>
<dbReference type="GO" id="GO:0005829">
    <property type="term" value="C:cytosol"/>
    <property type="evidence" value="ECO:0007669"/>
    <property type="project" value="TreeGrafter"/>
</dbReference>
<dbReference type="InterPro" id="IPR020558">
    <property type="entry name" value="DiOHA_6PGluconate_deHydtase_CS"/>
</dbReference>
<organism evidence="8 9">
    <name type="scientific">Mesobacillus foraminis</name>
    <dbReference type="NCBI Taxonomy" id="279826"/>
    <lineage>
        <taxon>Bacteria</taxon>
        <taxon>Bacillati</taxon>
        <taxon>Bacillota</taxon>
        <taxon>Bacilli</taxon>
        <taxon>Bacillales</taxon>
        <taxon>Bacillaceae</taxon>
        <taxon>Mesobacillus</taxon>
    </lineage>
</organism>
<keyword evidence="3" id="KW-0411">Iron-sulfur</keyword>
<evidence type="ECO:0000256" key="5">
    <source>
        <dbReference type="ARBA" id="ARBA00023304"/>
    </source>
</evidence>
<dbReference type="Proteomes" id="UP000295689">
    <property type="component" value="Unassembled WGS sequence"/>
</dbReference>
<dbReference type="SUPFAM" id="SSF52016">
    <property type="entry name" value="LeuD/IlvD-like"/>
    <property type="match status" value="1"/>
</dbReference>
<evidence type="ECO:0000313" key="9">
    <source>
        <dbReference type="Proteomes" id="UP000295689"/>
    </source>
</evidence>
<keyword evidence="5" id="KW-0028">Amino-acid biosynthesis</keyword>
<dbReference type="Gene3D" id="3.50.30.80">
    <property type="entry name" value="IlvD/EDD C-terminal domain-like"/>
    <property type="match status" value="1"/>
</dbReference>
<dbReference type="SUPFAM" id="SSF143975">
    <property type="entry name" value="IlvD/EDD N-terminal domain-like"/>
    <property type="match status" value="1"/>
</dbReference>
<proteinExistence type="inferred from homology"/>
<keyword evidence="2" id="KW-0001">2Fe-2S</keyword>
<dbReference type="InterPro" id="IPR000581">
    <property type="entry name" value="ILV_EDD_N"/>
</dbReference>
<dbReference type="InterPro" id="IPR017798">
    <property type="entry name" value="Dehydratase_YjhG/YagF"/>
</dbReference>
<dbReference type="GO" id="GO:0050401">
    <property type="term" value="F:xylonate dehydratase activity"/>
    <property type="evidence" value="ECO:0007669"/>
    <property type="project" value="InterPro"/>
</dbReference>
<dbReference type="GO" id="GO:0051537">
    <property type="term" value="F:2 iron, 2 sulfur cluster binding"/>
    <property type="evidence" value="ECO:0007669"/>
    <property type="project" value="UniProtKB-KW"/>
</dbReference>
<dbReference type="PROSITE" id="PS00886">
    <property type="entry name" value="ILVD_EDD_1"/>
    <property type="match status" value="1"/>
</dbReference>
<reference evidence="8 9" key="1">
    <citation type="journal article" date="2015" name="Stand. Genomic Sci.">
        <title>Genomic Encyclopedia of Bacterial and Archaeal Type Strains, Phase III: the genomes of soil and plant-associated and newly described type strains.</title>
        <authorList>
            <person name="Whitman W.B."/>
            <person name="Woyke T."/>
            <person name="Klenk H.P."/>
            <person name="Zhou Y."/>
            <person name="Lilburn T.G."/>
            <person name="Beck B.J."/>
            <person name="De Vos P."/>
            <person name="Vandamme P."/>
            <person name="Eisen J.A."/>
            <person name="Garrity G."/>
            <person name="Hugenholtz P."/>
            <person name="Kyrpides N.C."/>
        </authorList>
    </citation>
    <scope>NUCLEOTIDE SEQUENCE [LARGE SCALE GENOMIC DNA]</scope>
    <source>
        <strain evidence="8 9">CV53</strain>
    </source>
</reference>
<gene>
    <name evidence="8" type="ORF">EV146_10531</name>
</gene>
<dbReference type="Pfam" id="PF00920">
    <property type="entry name" value="ILVD_EDD_N"/>
    <property type="match status" value="1"/>
</dbReference>
<evidence type="ECO:0000256" key="2">
    <source>
        <dbReference type="ARBA" id="ARBA00022714"/>
    </source>
</evidence>
<keyword evidence="5" id="KW-0100">Branched-chain amino acid biosynthesis</keyword>
<feature type="domain" description="Dihydroxy-acid/6-phosphogluconate dehydratase C-terminal" evidence="7">
    <location>
        <begin position="438"/>
        <end position="580"/>
    </location>
</feature>
<dbReference type="EMBL" id="SLVV01000005">
    <property type="protein sequence ID" value="TCN25375.1"/>
    <property type="molecule type" value="Genomic_DNA"/>
</dbReference>
<feature type="domain" description="Dihydroxy-acid/6-phosphogluconate dehydratase N-terminal" evidence="6">
    <location>
        <begin position="88"/>
        <end position="395"/>
    </location>
</feature>
<accession>A0A4R2BFV0</accession>
<evidence type="ECO:0000256" key="1">
    <source>
        <dbReference type="ARBA" id="ARBA00006486"/>
    </source>
</evidence>
<evidence type="ECO:0000259" key="7">
    <source>
        <dbReference type="Pfam" id="PF24877"/>
    </source>
</evidence>
<evidence type="ECO:0000256" key="3">
    <source>
        <dbReference type="ARBA" id="ARBA00023014"/>
    </source>
</evidence>
<name>A0A4R2BFV0_9BACI</name>
<comment type="caution">
    <text evidence="8">The sequence shown here is derived from an EMBL/GenBank/DDBJ whole genome shotgun (WGS) entry which is preliminary data.</text>
</comment>
<comment type="similarity">
    <text evidence="1">Belongs to the IlvD/Edd family.</text>
</comment>
<dbReference type="NCBIfam" id="TIGR03432">
    <property type="entry name" value="yjhG_yagF"/>
    <property type="match status" value="1"/>
</dbReference>
<dbReference type="InterPro" id="IPR037237">
    <property type="entry name" value="IlvD/EDD_N"/>
</dbReference>
<dbReference type="InterPro" id="IPR042096">
    <property type="entry name" value="Dihydro-acid_dehy_C"/>
</dbReference>
<dbReference type="PANTHER" id="PTHR43661">
    <property type="entry name" value="D-XYLONATE DEHYDRATASE"/>
    <property type="match status" value="1"/>
</dbReference>
<dbReference type="Pfam" id="PF24877">
    <property type="entry name" value="ILV_EDD_C"/>
    <property type="match status" value="1"/>
</dbReference>
<dbReference type="AlphaFoldDB" id="A0A4R2BFV0"/>
<evidence type="ECO:0000256" key="4">
    <source>
        <dbReference type="ARBA" id="ARBA00023239"/>
    </source>
</evidence>
<evidence type="ECO:0000313" key="8">
    <source>
        <dbReference type="EMBL" id="TCN25375.1"/>
    </source>
</evidence>
<keyword evidence="2" id="KW-0479">Metal-binding</keyword>
<dbReference type="PANTHER" id="PTHR43661:SF3">
    <property type="entry name" value="D-XYLONATE DEHYDRATASE YAGF-RELATED"/>
    <property type="match status" value="1"/>
</dbReference>
<dbReference type="GO" id="GO:0009082">
    <property type="term" value="P:branched-chain amino acid biosynthetic process"/>
    <property type="evidence" value="ECO:0007669"/>
    <property type="project" value="UniProtKB-KW"/>
</dbReference>